<evidence type="ECO:0000256" key="6">
    <source>
        <dbReference type="ARBA" id="ARBA00022679"/>
    </source>
</evidence>
<dbReference type="EC" id="2.3.1.20" evidence="4"/>
<evidence type="ECO:0000256" key="2">
    <source>
        <dbReference type="ARBA" id="ARBA00005189"/>
    </source>
</evidence>
<keyword evidence="14" id="KW-1185">Reference proteome</keyword>
<dbReference type="InterPro" id="IPR004255">
    <property type="entry name" value="O-acyltransferase_WSD1_N"/>
</dbReference>
<comment type="pathway">
    <text evidence="1">Glycerolipid metabolism; triacylglycerol biosynthesis.</text>
</comment>
<comment type="similarity">
    <text evidence="3">Belongs to the long-chain O-acyltransferase family.</text>
</comment>
<dbReference type="AlphaFoldDB" id="A0A1B1ULB3"/>
<dbReference type="GO" id="GO:0005886">
    <property type="term" value="C:plasma membrane"/>
    <property type="evidence" value="ECO:0007669"/>
    <property type="project" value="TreeGrafter"/>
</dbReference>
<gene>
    <name evidence="13" type="ORF">LMTR13_28850</name>
</gene>
<dbReference type="Pfam" id="PF03007">
    <property type="entry name" value="WS_DGAT_cat"/>
    <property type="match status" value="1"/>
</dbReference>
<dbReference type="SUPFAM" id="SSF52777">
    <property type="entry name" value="CoA-dependent acyltransferases"/>
    <property type="match status" value="1"/>
</dbReference>
<dbReference type="GO" id="GO:0006071">
    <property type="term" value="P:glycerol metabolic process"/>
    <property type="evidence" value="ECO:0007669"/>
    <property type="project" value="UniProtKB-KW"/>
</dbReference>
<dbReference type="EMBL" id="CP016428">
    <property type="protein sequence ID" value="ANW03559.1"/>
    <property type="molecule type" value="Genomic_DNA"/>
</dbReference>
<evidence type="ECO:0000259" key="12">
    <source>
        <dbReference type="Pfam" id="PF06974"/>
    </source>
</evidence>
<dbReference type="GO" id="GO:0001666">
    <property type="term" value="P:response to hypoxia"/>
    <property type="evidence" value="ECO:0007669"/>
    <property type="project" value="TreeGrafter"/>
</dbReference>
<evidence type="ECO:0000256" key="5">
    <source>
        <dbReference type="ARBA" id="ARBA00022516"/>
    </source>
</evidence>
<dbReference type="KEGG" id="bic:LMTR13_28850"/>
<dbReference type="GO" id="GO:0071731">
    <property type="term" value="P:response to nitric oxide"/>
    <property type="evidence" value="ECO:0007669"/>
    <property type="project" value="TreeGrafter"/>
</dbReference>
<dbReference type="InterPro" id="IPR009721">
    <property type="entry name" value="O-acyltransferase_WSD1_C"/>
</dbReference>
<feature type="domain" description="O-acyltransferase WSD1 C-terminal" evidence="12">
    <location>
        <begin position="348"/>
        <end position="499"/>
    </location>
</feature>
<keyword evidence="7" id="KW-0319">Glycerol metabolism</keyword>
<proteinExistence type="inferred from homology"/>
<dbReference type="STRING" id="1274631.LMTR13_28850"/>
<reference evidence="13 14" key="1">
    <citation type="submission" date="2016-07" db="EMBL/GenBank/DDBJ databases">
        <title>Complete genome sequence of Bradyrhizobium icense LMTR 13T, a potential inoculant strain isolated from lima bean (Phaseolus lunatus) in Peru.</title>
        <authorList>
            <person name="Ormeno-Orrillo E."/>
            <person name="Duran D."/>
            <person name="Rogel M.A."/>
            <person name="Rey L."/>
            <person name="Imperial J."/>
            <person name="Ruiz-Argueso T."/>
            <person name="Martinez-Romero E."/>
        </authorList>
    </citation>
    <scope>NUCLEOTIDE SEQUENCE [LARGE SCALE GENOMIC DNA]</scope>
    <source>
        <strain evidence="13 14">LMTR 13</strain>
    </source>
</reference>
<dbReference type="InterPro" id="IPR014292">
    <property type="entry name" value="Acyl_transf_WS/DGAT"/>
</dbReference>
<dbReference type="OrthoDB" id="7440981at2"/>
<evidence type="ECO:0000259" key="11">
    <source>
        <dbReference type="Pfam" id="PF03007"/>
    </source>
</evidence>
<evidence type="ECO:0000256" key="4">
    <source>
        <dbReference type="ARBA" id="ARBA00013244"/>
    </source>
</evidence>
<evidence type="ECO:0000256" key="9">
    <source>
        <dbReference type="ARBA" id="ARBA00023315"/>
    </source>
</evidence>
<keyword evidence="9 13" id="KW-0012">Acyltransferase</keyword>
<evidence type="ECO:0000256" key="1">
    <source>
        <dbReference type="ARBA" id="ARBA00004771"/>
    </source>
</evidence>
<dbReference type="PANTHER" id="PTHR31650">
    <property type="entry name" value="O-ACYLTRANSFERASE (WSD1-LIKE) FAMILY PROTEIN"/>
    <property type="match status" value="1"/>
</dbReference>
<dbReference type="GO" id="GO:0019432">
    <property type="term" value="P:triglyceride biosynthetic process"/>
    <property type="evidence" value="ECO:0007669"/>
    <property type="project" value="UniProtKB-UniPathway"/>
</dbReference>
<evidence type="ECO:0000256" key="3">
    <source>
        <dbReference type="ARBA" id="ARBA00009587"/>
    </source>
</evidence>
<dbReference type="NCBIfam" id="TIGR02946">
    <property type="entry name" value="acyl_WS_DGAT"/>
    <property type="match status" value="1"/>
</dbReference>
<protein>
    <recommendedName>
        <fullName evidence="4">diacylglycerol O-acyltransferase</fullName>
        <ecNumber evidence="4">2.3.1.20</ecNumber>
    </recommendedName>
</protein>
<evidence type="ECO:0000313" key="14">
    <source>
        <dbReference type="Proteomes" id="UP000092839"/>
    </source>
</evidence>
<dbReference type="GO" id="GO:0051701">
    <property type="term" value="P:biological process involved in interaction with host"/>
    <property type="evidence" value="ECO:0007669"/>
    <property type="project" value="TreeGrafter"/>
</dbReference>
<dbReference type="InterPro" id="IPR045034">
    <property type="entry name" value="O-acyltransferase_WSD1-like"/>
</dbReference>
<dbReference type="GO" id="GO:0004144">
    <property type="term" value="F:diacylglycerol O-acyltransferase activity"/>
    <property type="evidence" value="ECO:0007669"/>
    <property type="project" value="UniProtKB-EC"/>
</dbReference>
<dbReference type="Pfam" id="PF06974">
    <property type="entry name" value="WS_DGAT_C"/>
    <property type="match status" value="1"/>
</dbReference>
<dbReference type="UniPathway" id="UPA00282"/>
<dbReference type="RefSeq" id="WP_065730734.1">
    <property type="nucleotide sequence ID" value="NZ_CP016428.1"/>
</dbReference>
<dbReference type="Proteomes" id="UP000092839">
    <property type="component" value="Chromosome"/>
</dbReference>
<keyword evidence="6 13" id="KW-0808">Transferase</keyword>
<dbReference type="PANTHER" id="PTHR31650:SF1">
    <property type="entry name" value="WAX ESTER SYNTHASE_DIACYLGLYCEROL ACYLTRANSFERASE 4-RELATED"/>
    <property type="match status" value="1"/>
</dbReference>
<comment type="catalytic activity">
    <reaction evidence="10">
        <text>an acyl-CoA + a 1,2-diacyl-sn-glycerol = a triacyl-sn-glycerol + CoA</text>
        <dbReference type="Rhea" id="RHEA:10868"/>
        <dbReference type="ChEBI" id="CHEBI:17815"/>
        <dbReference type="ChEBI" id="CHEBI:57287"/>
        <dbReference type="ChEBI" id="CHEBI:58342"/>
        <dbReference type="ChEBI" id="CHEBI:64615"/>
        <dbReference type="EC" id="2.3.1.20"/>
    </reaction>
</comment>
<evidence type="ECO:0000256" key="10">
    <source>
        <dbReference type="ARBA" id="ARBA00048109"/>
    </source>
</evidence>
<evidence type="ECO:0000256" key="7">
    <source>
        <dbReference type="ARBA" id="ARBA00022798"/>
    </source>
</evidence>
<feature type="domain" description="O-acyltransferase WSD1-like N-terminal" evidence="11">
    <location>
        <begin position="7"/>
        <end position="307"/>
    </location>
</feature>
<keyword evidence="5" id="KW-0444">Lipid biosynthesis</keyword>
<organism evidence="13 14">
    <name type="scientific">Bradyrhizobium icense</name>
    <dbReference type="NCBI Taxonomy" id="1274631"/>
    <lineage>
        <taxon>Bacteria</taxon>
        <taxon>Pseudomonadati</taxon>
        <taxon>Pseudomonadota</taxon>
        <taxon>Alphaproteobacteria</taxon>
        <taxon>Hyphomicrobiales</taxon>
        <taxon>Nitrobacteraceae</taxon>
        <taxon>Bradyrhizobium</taxon>
    </lineage>
</organism>
<keyword evidence="8" id="KW-0443">Lipid metabolism</keyword>
<comment type="pathway">
    <text evidence="2">Lipid metabolism.</text>
</comment>
<evidence type="ECO:0000256" key="8">
    <source>
        <dbReference type="ARBA" id="ARBA00023098"/>
    </source>
</evidence>
<sequence>MADAKKLSSLDASFLYLETPEMPMHVGSMAIFRLPEGYEGDFFEEFKAMIASRLHVAPILKARLEKAPLDIDHPSWVEDDQFDIDRHIFRASLPEPRDRTTLERIVGWMHAKLLNRARPLWEFYVFEGMKDNEIGLYSKMHHACIDGGAGAALTSMIYDITPVPRQVDPPTARKVAPEPRDIAANLIDSYQQLWTQPFDPKAAPKSLELPRSGKSDLGSILFDNAMFQIESAVKFASSIPTMLKSVSDVVGKVSDPKSRDSLASMASPPTILNKTISSERSFAGTSISLSRAKAVAKASGGKLNDVVLALSSGVVRRYLISQGALPNKSLTAAVPISLREEGNADANNQVFGMICAIATDVDDPKTRLETIIAQSTKSKEMSHPLRALMPQVSNLSMLGAPIVTQILALLYSRSNLSDVLPPAANITVSNVPGPRQTLYAAGAELLHIFPVSISTHGIALNITVQSYRDQLDFGFIAGANIIPHVQVLCDMLPVEFEALEAAFAPPPSMTSAAE</sequence>
<evidence type="ECO:0000313" key="13">
    <source>
        <dbReference type="EMBL" id="ANW03559.1"/>
    </source>
</evidence>
<accession>A0A1B1ULB3</accession>
<name>A0A1B1ULB3_9BRAD</name>